<dbReference type="Gene3D" id="3.40.50.620">
    <property type="entry name" value="HUPs"/>
    <property type="match status" value="1"/>
</dbReference>
<keyword evidence="2" id="KW-0249">Electron transport</keyword>
<dbReference type="SUPFAM" id="SSF52467">
    <property type="entry name" value="DHS-like NAD/FAD-binding domain"/>
    <property type="match status" value="1"/>
</dbReference>
<proteinExistence type="inferred from homology"/>
<dbReference type="InterPro" id="IPR001308">
    <property type="entry name" value="ETF_a/FixB"/>
</dbReference>
<evidence type="ECO:0000256" key="1">
    <source>
        <dbReference type="ARBA" id="ARBA00005817"/>
    </source>
</evidence>
<dbReference type="GO" id="GO:0050660">
    <property type="term" value="F:flavin adenine dinucleotide binding"/>
    <property type="evidence" value="ECO:0007669"/>
    <property type="project" value="InterPro"/>
</dbReference>
<comment type="similarity">
    <text evidence="1">Belongs to the ETF alpha-subunit/FixB family.</text>
</comment>
<protein>
    <submittedName>
        <fullName evidence="5">Electron transfer flavoprotein subunit alpha</fullName>
    </submittedName>
</protein>
<dbReference type="GO" id="GO:0009055">
    <property type="term" value="F:electron transfer activity"/>
    <property type="evidence" value="ECO:0007669"/>
    <property type="project" value="InterPro"/>
</dbReference>
<dbReference type="GO" id="GO:0033539">
    <property type="term" value="P:fatty acid beta-oxidation using acyl-CoA dehydrogenase"/>
    <property type="evidence" value="ECO:0007669"/>
    <property type="project" value="TreeGrafter"/>
</dbReference>
<dbReference type="Pfam" id="PF01012">
    <property type="entry name" value="ETF"/>
    <property type="match status" value="1"/>
</dbReference>
<evidence type="ECO:0000259" key="4">
    <source>
        <dbReference type="SMART" id="SM00893"/>
    </source>
</evidence>
<dbReference type="PANTHER" id="PTHR43153">
    <property type="entry name" value="ELECTRON TRANSFER FLAVOPROTEIN ALPHA"/>
    <property type="match status" value="1"/>
</dbReference>
<dbReference type="InterPro" id="IPR029035">
    <property type="entry name" value="DHS-like_NAD/FAD-binding_dom"/>
</dbReference>
<evidence type="ECO:0000256" key="2">
    <source>
        <dbReference type="ARBA" id="ARBA00022982"/>
    </source>
</evidence>
<reference evidence="5 6" key="1">
    <citation type="submission" date="2018-04" db="EMBL/GenBank/DDBJ databases">
        <title>Genome sequencing of Flavobacterium sp. HYN0059.</title>
        <authorList>
            <person name="Yi H."/>
            <person name="Baek C."/>
        </authorList>
    </citation>
    <scope>NUCLEOTIDE SEQUENCE [LARGE SCALE GENOMIC DNA]</scope>
    <source>
        <strain evidence="5 6">HYN0059</strain>
    </source>
</reference>
<dbReference type="SMART" id="SM00893">
    <property type="entry name" value="ETF"/>
    <property type="match status" value="1"/>
</dbReference>
<feature type="domain" description="Electron transfer flavoprotein alpha/beta-subunit N-terminal" evidence="4">
    <location>
        <begin position="3"/>
        <end position="184"/>
    </location>
</feature>
<keyword evidence="3" id="KW-0274">FAD</keyword>
<dbReference type="Gene3D" id="3.40.50.1220">
    <property type="entry name" value="TPP-binding domain"/>
    <property type="match status" value="1"/>
</dbReference>
<dbReference type="InterPro" id="IPR014731">
    <property type="entry name" value="ETF_asu_C"/>
</dbReference>
<comment type="cofactor">
    <cofactor evidence="3">
        <name>FAD</name>
        <dbReference type="ChEBI" id="CHEBI:57692"/>
    </cofactor>
    <text evidence="3">Binds 1 FAD per dimer.</text>
</comment>
<dbReference type="InterPro" id="IPR014729">
    <property type="entry name" value="Rossmann-like_a/b/a_fold"/>
</dbReference>
<keyword evidence="6" id="KW-1185">Reference proteome</keyword>
<dbReference type="PIRSF" id="PIRSF000089">
    <property type="entry name" value="Electra_flavoP_a"/>
    <property type="match status" value="1"/>
</dbReference>
<evidence type="ECO:0000256" key="3">
    <source>
        <dbReference type="PIRSR" id="PIRSR000089-1"/>
    </source>
</evidence>
<dbReference type="EMBL" id="CP029186">
    <property type="protein sequence ID" value="AWH84986.1"/>
    <property type="molecule type" value="Genomic_DNA"/>
</dbReference>
<dbReference type="SUPFAM" id="SSF52402">
    <property type="entry name" value="Adenine nucleotide alpha hydrolases-like"/>
    <property type="match status" value="1"/>
</dbReference>
<organism evidence="5 6">
    <name type="scientific">Flavobacterium album</name>
    <dbReference type="NCBI Taxonomy" id="2175091"/>
    <lineage>
        <taxon>Bacteria</taxon>
        <taxon>Pseudomonadati</taxon>
        <taxon>Bacteroidota</taxon>
        <taxon>Flavobacteriia</taxon>
        <taxon>Flavobacteriales</taxon>
        <taxon>Flavobacteriaceae</taxon>
        <taxon>Flavobacterium</taxon>
    </lineage>
</organism>
<dbReference type="RefSeq" id="WP_108777692.1">
    <property type="nucleotide sequence ID" value="NZ_CP029186.1"/>
</dbReference>
<dbReference type="Pfam" id="PF00766">
    <property type="entry name" value="ETF_alpha"/>
    <property type="match status" value="1"/>
</dbReference>
<feature type="binding site" evidence="3">
    <location>
        <begin position="263"/>
        <end position="270"/>
    </location>
    <ligand>
        <name>FAD</name>
        <dbReference type="ChEBI" id="CHEBI:57692"/>
    </ligand>
</feature>
<evidence type="ECO:0000313" key="5">
    <source>
        <dbReference type="EMBL" id="AWH84986.1"/>
    </source>
</evidence>
<dbReference type="AlphaFoldDB" id="A0A2S1QX55"/>
<evidence type="ECO:0000313" key="6">
    <source>
        <dbReference type="Proteomes" id="UP000244929"/>
    </source>
</evidence>
<keyword evidence="2" id="KW-0813">Transport</keyword>
<feature type="binding site" evidence="3">
    <location>
        <position position="284"/>
    </location>
    <ligand>
        <name>FAD</name>
        <dbReference type="ChEBI" id="CHEBI:57692"/>
    </ligand>
</feature>
<name>A0A2S1QX55_9FLAO</name>
<dbReference type="PANTHER" id="PTHR43153:SF1">
    <property type="entry name" value="ELECTRON TRANSFER FLAVOPROTEIN SUBUNIT ALPHA, MITOCHONDRIAL"/>
    <property type="match status" value="1"/>
</dbReference>
<dbReference type="Proteomes" id="UP000244929">
    <property type="component" value="Chromosome"/>
</dbReference>
<dbReference type="OrthoDB" id="9770286at2"/>
<dbReference type="InterPro" id="IPR014730">
    <property type="entry name" value="ETF_a/b_N"/>
</dbReference>
<feature type="binding site" evidence="3">
    <location>
        <position position="207"/>
    </location>
    <ligand>
        <name>FAD</name>
        <dbReference type="ChEBI" id="CHEBI:57692"/>
    </ligand>
</feature>
<gene>
    <name evidence="5" type="ORF">HYN59_07545</name>
</gene>
<sequence>MSILIYAESADGKFKKTAFELASYAKKIAGETGTTVTALTINGPEASALGAYGVDKVLNVKSDKLTAFNAKAYADAIKQAAQKESAKIILFSSTTDSLYIAPLVAVALEAGYASNVVALPESLSPFRVKRNAFSNKAFSFTEISTDVKVLAIGKNSFGLVESNGTAASEEFTPSLNDNDFYVKVESSEKVTGKVTIADAEVVVSGGRGLKGPENWNLIEDLAAALGAATACSKPVSDLGWRPHSEHVGQTGKPVAANLYIAVGISGAIQHIAGINSSKVKVVINADADAPFFKVADYGVVGDAFEIVPKLTEKLKLLRLKTHNFIINCAP</sequence>
<keyword evidence="3" id="KW-0285">Flavoprotein</keyword>
<accession>A0A2S1QX55</accession>
<dbReference type="KEGG" id="falb:HYN59_07545"/>